<sequence length="252" mass="27016">MAKVIPVMMYKGGSGKTTTVNNTGAALVNLGQRTLVIDLDRQANATTGVGFDLNEVAVSVNDLFADTSKDPRSAIIETDFGLHFMAATRGLAKTAMNMSPADMFLLRDIVAKLDEHYDFILIDTPPNEGYMTYNALAAADQVLIPVATQGFSEEGLAQTLDGIAQARKSYNPKLGIAGVLFTKVEKGTVVSSSVLANVQEDYPDVLLPFAVPKAASLDKGNMVGIPGVIFDPRHRASEVYMSLARRLMDAVE</sequence>
<dbReference type="InterPro" id="IPR025669">
    <property type="entry name" value="AAA_dom"/>
</dbReference>
<protein>
    <submittedName>
        <fullName evidence="2">ParA family protein</fullName>
    </submittedName>
</protein>
<dbReference type="InterPro" id="IPR050678">
    <property type="entry name" value="DNA_Partitioning_ATPase"/>
</dbReference>
<dbReference type="AlphaFoldDB" id="A0AB39QGW8"/>
<dbReference type="EMBL" id="CP163441">
    <property type="protein sequence ID" value="XDQ42001.1"/>
    <property type="molecule type" value="Genomic_DNA"/>
</dbReference>
<dbReference type="CDD" id="cd02042">
    <property type="entry name" value="ParAB_family"/>
    <property type="match status" value="1"/>
</dbReference>
<reference evidence="2" key="1">
    <citation type="submission" date="2024-07" db="EMBL/GenBank/DDBJ databases">
        <authorList>
            <person name="Yu S.T."/>
        </authorList>
    </citation>
    <scope>NUCLEOTIDE SEQUENCE</scope>
    <source>
        <strain evidence="2">R39</strain>
    </source>
</reference>
<dbReference type="Gene3D" id="3.40.50.300">
    <property type="entry name" value="P-loop containing nucleotide triphosphate hydrolases"/>
    <property type="match status" value="1"/>
</dbReference>
<dbReference type="InterPro" id="IPR027417">
    <property type="entry name" value="P-loop_NTPase"/>
</dbReference>
<name>A0AB39QGW8_9ACTN</name>
<organism evidence="2">
    <name type="scientific">Streptomyces sp. R39</name>
    <dbReference type="NCBI Taxonomy" id="3238631"/>
    <lineage>
        <taxon>Bacteria</taxon>
        <taxon>Bacillati</taxon>
        <taxon>Actinomycetota</taxon>
        <taxon>Actinomycetes</taxon>
        <taxon>Kitasatosporales</taxon>
        <taxon>Streptomycetaceae</taxon>
        <taxon>Streptomyces</taxon>
    </lineage>
</organism>
<dbReference type="RefSeq" id="WP_369221549.1">
    <property type="nucleotide sequence ID" value="NZ_CP163441.1"/>
</dbReference>
<feature type="domain" description="AAA" evidence="1">
    <location>
        <begin position="2"/>
        <end position="176"/>
    </location>
</feature>
<dbReference type="PANTHER" id="PTHR13696:SF52">
    <property type="entry name" value="PARA FAMILY PROTEIN CT_582"/>
    <property type="match status" value="1"/>
</dbReference>
<proteinExistence type="predicted"/>
<accession>A0AB39QGW8</accession>
<evidence type="ECO:0000313" key="2">
    <source>
        <dbReference type="EMBL" id="XDQ42001.1"/>
    </source>
</evidence>
<dbReference type="SUPFAM" id="SSF52540">
    <property type="entry name" value="P-loop containing nucleoside triphosphate hydrolases"/>
    <property type="match status" value="1"/>
</dbReference>
<evidence type="ECO:0000259" key="1">
    <source>
        <dbReference type="Pfam" id="PF13614"/>
    </source>
</evidence>
<gene>
    <name evidence="2" type="ORF">AB5J52_06850</name>
</gene>
<dbReference type="PANTHER" id="PTHR13696">
    <property type="entry name" value="P-LOOP CONTAINING NUCLEOSIDE TRIPHOSPHATE HYDROLASE"/>
    <property type="match status" value="1"/>
</dbReference>
<dbReference type="Pfam" id="PF13614">
    <property type="entry name" value="AAA_31"/>
    <property type="match status" value="1"/>
</dbReference>